<organism evidence="1 3">
    <name type="scientific">Fructilactobacillus fructivorans</name>
    <dbReference type="NCBI Taxonomy" id="1614"/>
    <lineage>
        <taxon>Bacteria</taxon>
        <taxon>Bacillati</taxon>
        <taxon>Bacillota</taxon>
        <taxon>Bacilli</taxon>
        <taxon>Lactobacillales</taxon>
        <taxon>Lactobacillaceae</taxon>
        <taxon>Fructilactobacillus</taxon>
    </lineage>
</organism>
<dbReference type="PANTHER" id="PTHR19288">
    <property type="entry name" value="4-NITROPHENYLPHOSPHATASE-RELATED"/>
    <property type="match status" value="1"/>
</dbReference>
<protein>
    <submittedName>
        <fullName evidence="1">Hydrolase, HAD subfamily IIIA</fullName>
    </submittedName>
    <submittedName>
        <fullName evidence="2">YqeG family HAD IIIA-type phosphatase</fullName>
    </submittedName>
</protein>
<dbReference type="Pfam" id="PF13242">
    <property type="entry name" value="Hydrolase_like"/>
    <property type="match status" value="1"/>
</dbReference>
<dbReference type="RefSeq" id="WP_010021581.1">
    <property type="nucleotide sequence ID" value="NZ_CP045562.1"/>
</dbReference>
<dbReference type="GO" id="GO:0005737">
    <property type="term" value="C:cytoplasm"/>
    <property type="evidence" value="ECO:0007669"/>
    <property type="project" value="TreeGrafter"/>
</dbReference>
<dbReference type="Proteomes" id="UP000031397">
    <property type="component" value="Unassembled WGS sequence"/>
</dbReference>
<dbReference type="InterPro" id="IPR023214">
    <property type="entry name" value="HAD_sf"/>
</dbReference>
<dbReference type="PANTHER" id="PTHR19288:SF25">
    <property type="entry name" value="PHOSPHATIDYLGLYCEROPHOSPHATASE GEP4, MITOCHONDRIAL"/>
    <property type="match status" value="1"/>
</dbReference>
<dbReference type="Gene3D" id="3.40.50.1000">
    <property type="entry name" value="HAD superfamily/HAD-like"/>
    <property type="match status" value="1"/>
</dbReference>
<dbReference type="InterPro" id="IPR010021">
    <property type="entry name" value="PGPP1/Gep4"/>
</dbReference>
<reference evidence="1 3" key="1">
    <citation type="submission" date="2014-06" db="EMBL/GenBank/DDBJ databases">
        <title>Functional and comparative genomic analyses of the Drosophila gut microbiota identify candidate symbiosis factors.</title>
        <authorList>
            <person name="Newell P.D."/>
            <person name="Chaston J.M."/>
            <person name="Douglas A.E."/>
        </authorList>
    </citation>
    <scope>NUCLEOTIDE SEQUENCE [LARGE SCALE GENOMIC DNA]</scope>
    <source>
        <strain evidence="1 3">DmCS_002</strain>
    </source>
</reference>
<dbReference type="PATRIC" id="fig|1614.11.peg.113"/>
<reference evidence="2 4" key="2">
    <citation type="submission" date="2019-10" db="EMBL/GenBank/DDBJ databases">
        <title>Genome sequencing of Lactobacillus fructivorans.</title>
        <authorList>
            <person name="Kim K."/>
        </authorList>
    </citation>
    <scope>NUCLEOTIDE SEQUENCE [LARGE SCALE GENOMIC DNA]</scope>
    <source>
        <strain evidence="2 4">LF543</strain>
    </source>
</reference>
<dbReference type="NCBIfam" id="TIGR01662">
    <property type="entry name" value="HAD-SF-IIIA"/>
    <property type="match status" value="1"/>
</dbReference>
<keyword evidence="1" id="KW-0378">Hydrolase</keyword>
<dbReference type="SUPFAM" id="SSF56784">
    <property type="entry name" value="HAD-like"/>
    <property type="match status" value="1"/>
</dbReference>
<gene>
    <name evidence="2" type="ORF">LF543_02860</name>
    <name evidence="1" type="ORF">LfDm3_0514</name>
</gene>
<evidence type="ECO:0000313" key="1">
    <source>
        <dbReference type="EMBL" id="KID42109.1"/>
    </source>
</evidence>
<accession>A0A0C1M702</accession>
<dbReference type="InterPro" id="IPR036412">
    <property type="entry name" value="HAD-like_sf"/>
</dbReference>
<sequence length="175" mass="20536">MLSLFKPTWMVNNIYQISPEKLKSYGISAILTDLDNTLIPWNNPEGTVQLHEWLERIRDYGIRVIVVSNNNRERIEKALNSLQLPFVARALKPLTFGILRALKTYHLKRSQVVMVGDQILTDIWAANNTRIRSILVKPLVTSDAWNTRINRFFEAFVYTKLMRKYDDLKWKDDID</sequence>
<keyword evidence="3" id="KW-1185">Reference proteome</keyword>
<dbReference type="Proteomes" id="UP000327194">
    <property type="component" value="Chromosome"/>
</dbReference>
<evidence type="ECO:0000313" key="3">
    <source>
        <dbReference type="Proteomes" id="UP000031397"/>
    </source>
</evidence>
<dbReference type="InterPro" id="IPR006549">
    <property type="entry name" value="HAD-SF_hydro_IIIA"/>
</dbReference>
<dbReference type="AlphaFoldDB" id="A0A0C1M702"/>
<dbReference type="EMBL" id="JOJZ01000010">
    <property type="protein sequence ID" value="KID42109.1"/>
    <property type="molecule type" value="Genomic_DNA"/>
</dbReference>
<dbReference type="STRING" id="1614.IV37_GL000112"/>
<dbReference type="OrthoDB" id="9787572at2"/>
<dbReference type="KEGG" id="lfv:LF543_02860"/>
<dbReference type="CDD" id="cd16416">
    <property type="entry name" value="HAD_BsYqeG-like"/>
    <property type="match status" value="1"/>
</dbReference>
<dbReference type="GO" id="GO:0008962">
    <property type="term" value="F:phosphatidylglycerophosphatase activity"/>
    <property type="evidence" value="ECO:0007669"/>
    <property type="project" value="InterPro"/>
</dbReference>
<proteinExistence type="predicted"/>
<evidence type="ECO:0000313" key="2">
    <source>
        <dbReference type="EMBL" id="QFX92557.1"/>
    </source>
</evidence>
<dbReference type="NCBIfam" id="TIGR01668">
    <property type="entry name" value="YqeG_hyp_ppase"/>
    <property type="match status" value="1"/>
</dbReference>
<name>A0A0C1M702_9LACO</name>
<evidence type="ECO:0000313" key="4">
    <source>
        <dbReference type="Proteomes" id="UP000327194"/>
    </source>
</evidence>
<dbReference type="EMBL" id="CP045562">
    <property type="protein sequence ID" value="QFX92557.1"/>
    <property type="molecule type" value="Genomic_DNA"/>
</dbReference>